<organism evidence="3 4">
    <name type="scientific">Trichonephila clavata</name>
    <name type="common">Joro spider</name>
    <name type="synonym">Nephila clavata</name>
    <dbReference type="NCBI Taxonomy" id="2740835"/>
    <lineage>
        <taxon>Eukaryota</taxon>
        <taxon>Metazoa</taxon>
        <taxon>Ecdysozoa</taxon>
        <taxon>Arthropoda</taxon>
        <taxon>Chelicerata</taxon>
        <taxon>Arachnida</taxon>
        <taxon>Araneae</taxon>
        <taxon>Araneomorphae</taxon>
        <taxon>Entelegynae</taxon>
        <taxon>Araneoidea</taxon>
        <taxon>Nephilidae</taxon>
        <taxon>Trichonephila</taxon>
    </lineage>
</organism>
<protein>
    <recommendedName>
        <fullName evidence="5">F-box only protein 22</fullName>
    </recommendedName>
</protein>
<dbReference type="Pfam" id="PF10442">
    <property type="entry name" value="FIST_C"/>
    <property type="match status" value="1"/>
</dbReference>
<sequence>MDRERIIFTSHHLVQIIFKHLDARSLNSCAQVCTLWSRIAVAEKESRRNIFSIVKVGACHNTEIRRQIELCPIIDHSVMEGELFQELKNIPIEPIFCVAFMSVPLFAKFQEFFPSFGSSKPETKRVKFCEETTKRKYLHGIVQTAFKNFLPDKCEVSFTVAAGIIGCDADCVPMEIENGPAMSGIFIPKVEGVTINKCCLNKRNFSTTEFIAQNAPLKALLVFSTSKGVRCVNNLIHSYRSDDGSIKMAVGGAIVERTDCCVGSVVAFSGPNVEAASIIININDKKEEITAKLETFKETGLLNHKCFAFMFACIGRGYSFHQEHNVESSIFCKMYPNIPLIGLFGNGEVGYNYLPNFPIEKTLRAGSFARYERKFLHGYTSVFVLISLKM</sequence>
<accession>A0A8X6LU55</accession>
<dbReference type="GO" id="GO:0032436">
    <property type="term" value="P:positive regulation of proteasomal ubiquitin-dependent protein catabolic process"/>
    <property type="evidence" value="ECO:0007669"/>
    <property type="project" value="TreeGrafter"/>
</dbReference>
<comment type="caution">
    <text evidence="3">The sequence shown here is derived from an EMBL/GenBank/DDBJ whole genome shotgun (WGS) entry which is preliminary data.</text>
</comment>
<dbReference type="InterPro" id="IPR019494">
    <property type="entry name" value="FIST_C"/>
</dbReference>
<evidence type="ECO:0000313" key="3">
    <source>
        <dbReference type="EMBL" id="GFR20079.1"/>
    </source>
</evidence>
<dbReference type="Pfam" id="PF12937">
    <property type="entry name" value="F-box-like"/>
    <property type="match status" value="1"/>
</dbReference>
<feature type="domain" description="F-box" evidence="2">
    <location>
        <begin position="14"/>
        <end position="41"/>
    </location>
</feature>
<dbReference type="EMBL" id="BMAO01037780">
    <property type="protein sequence ID" value="GFR20079.1"/>
    <property type="molecule type" value="Genomic_DNA"/>
</dbReference>
<proteinExistence type="predicted"/>
<feature type="domain" description="FIST C-domain" evidence="1">
    <location>
        <begin position="284"/>
        <end position="350"/>
    </location>
</feature>
<keyword evidence="4" id="KW-1185">Reference proteome</keyword>
<evidence type="ECO:0008006" key="5">
    <source>
        <dbReference type="Google" id="ProtNLM"/>
    </source>
</evidence>
<dbReference type="PANTHER" id="PTHR14939:SF5">
    <property type="entry name" value="F-BOX ONLY PROTEIN 22"/>
    <property type="match status" value="1"/>
</dbReference>
<dbReference type="Gene3D" id="1.20.1280.50">
    <property type="match status" value="1"/>
</dbReference>
<dbReference type="Proteomes" id="UP000887116">
    <property type="component" value="Unassembled WGS sequence"/>
</dbReference>
<dbReference type="InterPro" id="IPR001810">
    <property type="entry name" value="F-box_dom"/>
</dbReference>
<evidence type="ECO:0000313" key="4">
    <source>
        <dbReference type="Proteomes" id="UP000887116"/>
    </source>
</evidence>
<evidence type="ECO:0000259" key="1">
    <source>
        <dbReference type="Pfam" id="PF10442"/>
    </source>
</evidence>
<evidence type="ECO:0000259" key="2">
    <source>
        <dbReference type="Pfam" id="PF12937"/>
    </source>
</evidence>
<dbReference type="SUPFAM" id="SSF81383">
    <property type="entry name" value="F-box domain"/>
    <property type="match status" value="1"/>
</dbReference>
<dbReference type="GO" id="GO:0000209">
    <property type="term" value="P:protein polyubiquitination"/>
    <property type="evidence" value="ECO:0007669"/>
    <property type="project" value="TreeGrafter"/>
</dbReference>
<name>A0A8X6LU55_TRICU</name>
<gene>
    <name evidence="3" type="primary">Ogg1</name>
    <name evidence="3" type="ORF">TNCT_585731</name>
</gene>
<dbReference type="AlphaFoldDB" id="A0A8X6LU55"/>
<dbReference type="OrthoDB" id="199913at2759"/>
<dbReference type="InterPro" id="IPR036047">
    <property type="entry name" value="F-box-like_dom_sf"/>
</dbReference>
<reference evidence="3" key="1">
    <citation type="submission" date="2020-07" db="EMBL/GenBank/DDBJ databases">
        <title>Multicomponent nature underlies the extraordinary mechanical properties of spider dragline silk.</title>
        <authorList>
            <person name="Kono N."/>
            <person name="Nakamura H."/>
            <person name="Mori M."/>
            <person name="Yoshida Y."/>
            <person name="Ohtoshi R."/>
            <person name="Malay A.D."/>
            <person name="Moran D.A.P."/>
            <person name="Tomita M."/>
            <person name="Numata K."/>
            <person name="Arakawa K."/>
        </authorList>
    </citation>
    <scope>NUCLEOTIDE SEQUENCE</scope>
</reference>
<dbReference type="PANTHER" id="PTHR14939">
    <property type="entry name" value="F-BOX ONLY PROTEIN 22"/>
    <property type="match status" value="1"/>
</dbReference>